<evidence type="ECO:0000256" key="2">
    <source>
        <dbReference type="ARBA" id="ARBA00023125"/>
    </source>
</evidence>
<dbReference type="HOGENOM" id="CLU_069356_27_0_7"/>
<dbReference type="PANTHER" id="PTHR30055">
    <property type="entry name" value="HTH-TYPE TRANSCRIPTIONAL REGULATOR RUTR"/>
    <property type="match status" value="1"/>
</dbReference>
<dbReference type="PRINTS" id="PR00455">
    <property type="entry name" value="HTHTETR"/>
</dbReference>
<keyword evidence="1" id="KW-0805">Transcription regulation</keyword>
<dbReference type="InterPro" id="IPR039536">
    <property type="entry name" value="TetR_C_Proteobacteria"/>
</dbReference>
<dbReference type="SUPFAM" id="SSF46689">
    <property type="entry name" value="Homeodomain-like"/>
    <property type="match status" value="1"/>
</dbReference>
<feature type="domain" description="HTH tetR-type" evidence="5">
    <location>
        <begin position="26"/>
        <end position="86"/>
    </location>
</feature>
<evidence type="ECO:0000313" key="7">
    <source>
        <dbReference type="Proteomes" id="UP000001935"/>
    </source>
</evidence>
<proteinExistence type="predicted"/>
<dbReference type="FunFam" id="1.10.10.60:FF:000141">
    <property type="entry name" value="TetR family transcriptional regulator"/>
    <property type="match status" value="1"/>
</dbReference>
<dbReference type="InterPro" id="IPR023772">
    <property type="entry name" value="DNA-bd_HTH_TetR-type_CS"/>
</dbReference>
<evidence type="ECO:0000259" key="5">
    <source>
        <dbReference type="PROSITE" id="PS50977"/>
    </source>
</evidence>
<dbReference type="InterPro" id="IPR050109">
    <property type="entry name" value="HTH-type_TetR-like_transc_reg"/>
</dbReference>
<name>Q2INB2_ANADE</name>
<dbReference type="EMBL" id="CP000251">
    <property type="protein sequence ID" value="ABC80295.1"/>
    <property type="molecule type" value="Genomic_DNA"/>
</dbReference>
<dbReference type="Gene3D" id="1.10.357.10">
    <property type="entry name" value="Tetracycline Repressor, domain 2"/>
    <property type="match status" value="1"/>
</dbReference>
<dbReference type="KEGG" id="ade:Adeh_0519"/>
<evidence type="ECO:0000256" key="3">
    <source>
        <dbReference type="ARBA" id="ARBA00023163"/>
    </source>
</evidence>
<protein>
    <submittedName>
        <fullName evidence="6">Transcriptional regulator, TetR family</fullName>
    </submittedName>
</protein>
<accession>Q2INB2</accession>
<dbReference type="Gene3D" id="1.10.10.60">
    <property type="entry name" value="Homeodomain-like"/>
    <property type="match status" value="1"/>
</dbReference>
<feature type="DNA-binding region" description="H-T-H motif" evidence="4">
    <location>
        <begin position="49"/>
        <end position="68"/>
    </location>
</feature>
<evidence type="ECO:0000313" key="6">
    <source>
        <dbReference type="EMBL" id="ABC80295.1"/>
    </source>
</evidence>
<dbReference type="AlphaFoldDB" id="Q2INB2"/>
<reference evidence="6" key="1">
    <citation type="submission" date="2006-01" db="EMBL/GenBank/DDBJ databases">
        <title>Complete sequence of Anaeromyxobacter dehalogenans 2CP-C.</title>
        <authorList>
            <consortium name="US DOE Joint Genome Institute"/>
            <person name="Copeland A."/>
            <person name="Lucas S."/>
            <person name="Lapidus A."/>
            <person name="Barry K."/>
            <person name="Detter J.C."/>
            <person name="Glavina T."/>
            <person name="Hammon N."/>
            <person name="Israni S."/>
            <person name="Pitluck S."/>
            <person name="Brettin T."/>
            <person name="Bruce D."/>
            <person name="Han C."/>
            <person name="Tapia R."/>
            <person name="Gilna P."/>
            <person name="Kiss H."/>
            <person name="Schmutz J."/>
            <person name="Larimer F."/>
            <person name="Land M."/>
            <person name="Kyrpides N."/>
            <person name="Anderson I."/>
            <person name="Sanford R.A."/>
            <person name="Ritalahti K.M."/>
            <person name="Thomas H.S."/>
            <person name="Kirby J.R."/>
            <person name="Zhulin I.B."/>
            <person name="Loeffler F.E."/>
            <person name="Richardson P."/>
        </authorList>
    </citation>
    <scope>NUCLEOTIDE SEQUENCE</scope>
    <source>
        <strain evidence="6">2CP-C</strain>
    </source>
</reference>
<dbReference type="PROSITE" id="PS01081">
    <property type="entry name" value="HTH_TETR_1"/>
    <property type="match status" value="1"/>
</dbReference>
<dbReference type="PROSITE" id="PS50977">
    <property type="entry name" value="HTH_TETR_2"/>
    <property type="match status" value="1"/>
</dbReference>
<dbReference type="GO" id="GO:0000976">
    <property type="term" value="F:transcription cis-regulatory region binding"/>
    <property type="evidence" value="ECO:0007669"/>
    <property type="project" value="TreeGrafter"/>
</dbReference>
<dbReference type="GO" id="GO:0003700">
    <property type="term" value="F:DNA-binding transcription factor activity"/>
    <property type="evidence" value="ECO:0007669"/>
    <property type="project" value="TreeGrafter"/>
</dbReference>
<dbReference type="Pfam" id="PF00440">
    <property type="entry name" value="TetR_N"/>
    <property type="match status" value="1"/>
</dbReference>
<dbReference type="InterPro" id="IPR036271">
    <property type="entry name" value="Tet_transcr_reg_TetR-rel_C_sf"/>
</dbReference>
<dbReference type="PANTHER" id="PTHR30055:SF146">
    <property type="entry name" value="HTH-TYPE TRANSCRIPTIONAL DUAL REGULATOR CECR"/>
    <property type="match status" value="1"/>
</dbReference>
<keyword evidence="2 4" id="KW-0238">DNA-binding</keyword>
<evidence type="ECO:0000256" key="4">
    <source>
        <dbReference type="PROSITE-ProRule" id="PRU00335"/>
    </source>
</evidence>
<organism evidence="6 7">
    <name type="scientific">Anaeromyxobacter dehalogenans (strain 2CP-C)</name>
    <dbReference type="NCBI Taxonomy" id="290397"/>
    <lineage>
        <taxon>Bacteria</taxon>
        <taxon>Pseudomonadati</taxon>
        <taxon>Myxococcota</taxon>
        <taxon>Myxococcia</taxon>
        <taxon>Myxococcales</taxon>
        <taxon>Cystobacterineae</taxon>
        <taxon>Anaeromyxobacteraceae</taxon>
        <taxon>Anaeromyxobacter</taxon>
    </lineage>
</organism>
<dbReference type="SUPFAM" id="SSF48498">
    <property type="entry name" value="Tetracyclin repressor-like, C-terminal domain"/>
    <property type="match status" value="1"/>
</dbReference>
<gene>
    <name evidence="6" type="ordered locus">Adeh_0519</name>
</gene>
<dbReference type="eggNOG" id="COG1309">
    <property type="taxonomic scope" value="Bacteria"/>
</dbReference>
<dbReference type="Pfam" id="PF14246">
    <property type="entry name" value="TetR_C_7"/>
    <property type="match status" value="1"/>
</dbReference>
<sequence length="220" mass="24728">MTVKTEPFSSFRMAENQAQRPPDWCVGKRQQILDGARKAFQELGYERASVDVIASRTGVSKATLYNHFHDKSALFVACFEQGSNQMQADLEALFAETSDDLETALQAAGERMLAKFLSREAVALYRSALDGFRLPEIGKMLYERGPRVTHELIAAALSRWAARGLLRVDDPYYAAVQFVNLCHGDVMMRLHLGVLQEASPEDVRATVRRAVQTFLRAFRP</sequence>
<evidence type="ECO:0000256" key="1">
    <source>
        <dbReference type="ARBA" id="ARBA00023015"/>
    </source>
</evidence>
<dbReference type="Proteomes" id="UP000001935">
    <property type="component" value="Chromosome"/>
</dbReference>
<dbReference type="InterPro" id="IPR009057">
    <property type="entry name" value="Homeodomain-like_sf"/>
</dbReference>
<keyword evidence="3" id="KW-0804">Transcription</keyword>
<dbReference type="STRING" id="290397.Adeh_0519"/>
<dbReference type="InterPro" id="IPR001647">
    <property type="entry name" value="HTH_TetR"/>
</dbReference>